<dbReference type="Pfam" id="PF04712">
    <property type="entry name" value="Radial_spoke"/>
    <property type="match status" value="1"/>
</dbReference>
<evidence type="ECO:0000256" key="2">
    <source>
        <dbReference type="ARBA" id="ARBA00022490"/>
    </source>
</evidence>
<keyword evidence="3" id="KW-0969">Cilium</keyword>
<keyword evidence="8" id="KW-1185">Reference proteome</keyword>
<dbReference type="AlphaFoldDB" id="A0A6H5H839"/>
<feature type="non-terminal residue" evidence="7">
    <location>
        <position position="698"/>
    </location>
</feature>
<dbReference type="PANTHER" id="PTHR13159:SF0">
    <property type="entry name" value="RADIAL SPOKE HEAD 6 HOMOLOG A"/>
    <property type="match status" value="1"/>
</dbReference>
<dbReference type="GO" id="GO:0060294">
    <property type="term" value="P:cilium movement involved in cell motility"/>
    <property type="evidence" value="ECO:0007669"/>
    <property type="project" value="InterPro"/>
</dbReference>
<feature type="compositionally biased region" description="Polar residues" evidence="6">
    <location>
        <begin position="54"/>
        <end position="63"/>
    </location>
</feature>
<evidence type="ECO:0000256" key="1">
    <source>
        <dbReference type="ARBA" id="ARBA00004430"/>
    </source>
</evidence>
<evidence type="ECO:0000256" key="6">
    <source>
        <dbReference type="SAM" id="MobiDB-lite"/>
    </source>
</evidence>
<reference evidence="7 8" key="1">
    <citation type="submission" date="2020-02" db="EMBL/GenBank/DDBJ databases">
        <authorList>
            <person name="Ferguson B K."/>
        </authorList>
    </citation>
    <scope>NUCLEOTIDE SEQUENCE [LARGE SCALE GENOMIC DNA]</scope>
</reference>
<keyword evidence="2" id="KW-0963">Cytoplasm</keyword>
<evidence type="ECO:0000313" key="7">
    <source>
        <dbReference type="EMBL" id="CAB0013107.1"/>
    </source>
</evidence>
<proteinExistence type="predicted"/>
<dbReference type="InterPro" id="IPR006802">
    <property type="entry name" value="Radial_spoke"/>
</dbReference>
<dbReference type="PANTHER" id="PTHR13159">
    <property type="entry name" value="RADIAL SPOKEHEAD-RELATED"/>
    <property type="match status" value="1"/>
</dbReference>
<keyword evidence="5" id="KW-0966">Cell projection</keyword>
<feature type="region of interest" description="Disordered" evidence="6">
    <location>
        <begin position="1"/>
        <end position="63"/>
    </location>
</feature>
<accession>A0A6H5H839</accession>
<dbReference type="Proteomes" id="UP000479000">
    <property type="component" value="Unassembled WGS sequence"/>
</dbReference>
<dbReference type="OrthoDB" id="272202at2759"/>
<dbReference type="GO" id="GO:0035082">
    <property type="term" value="P:axoneme assembly"/>
    <property type="evidence" value="ECO:0007669"/>
    <property type="project" value="TreeGrafter"/>
</dbReference>
<name>A0A6H5H839_9HEMI</name>
<evidence type="ECO:0000256" key="3">
    <source>
        <dbReference type="ARBA" id="ARBA00023069"/>
    </source>
</evidence>
<comment type="subcellular location">
    <subcellularLocation>
        <location evidence="1">Cytoplasm</location>
        <location evidence="1">Cytoskeleton</location>
        <location evidence="1">Cilium axoneme</location>
    </subcellularLocation>
</comment>
<evidence type="ECO:0000256" key="5">
    <source>
        <dbReference type="ARBA" id="ARBA00023273"/>
    </source>
</evidence>
<protein>
    <submittedName>
        <fullName evidence="7">Uncharacterized protein</fullName>
    </submittedName>
</protein>
<evidence type="ECO:0000256" key="4">
    <source>
        <dbReference type="ARBA" id="ARBA00023212"/>
    </source>
</evidence>
<evidence type="ECO:0000313" key="8">
    <source>
        <dbReference type="Proteomes" id="UP000479000"/>
    </source>
</evidence>
<gene>
    <name evidence="7" type="ORF">NTEN_LOCUS17753</name>
</gene>
<dbReference type="GO" id="GO:0001534">
    <property type="term" value="C:radial spoke"/>
    <property type="evidence" value="ECO:0007669"/>
    <property type="project" value="InterPro"/>
</dbReference>
<dbReference type="EMBL" id="CADCXU010026064">
    <property type="protein sequence ID" value="CAB0013107.1"/>
    <property type="molecule type" value="Genomic_DNA"/>
</dbReference>
<sequence length="698" mass="79328">MSQRANLLNVRSGVNNSKKNTAVVGDQDEDDWYEGKFSQPAYSHHSETREPASLQESGPSNALHETTGEVELAHEVAEADGEDEGASFQGATSSTFSEYEGRVDVMGLKSRPAYRSVAKYVKLILTELVNKNTENVTSHFEEWSFRVLNDLENTYGVPQEVFMPTAHNYLQTLKSFTYNWKNAIEEYLHEYGPEVVGEGGLVKRMNYNEEEGEGGVMTVEDVIIKDDDWEEGGYKHYLDRKAEPKERPFDEFKYVTIEQFEFLNEVGIGLSKPDQYEIHMAMQRLAAVRYLPDVKFWGKIYGLYQDYYIAEAVMRPEDMQIEDFINLPEYTESDFVGEYCGDFLLDEEAEGEVEPEEIGDLGRDIEEREMGEEMYYRFPGEYGGEEQTPEKNVDGFVAPTVTFDDVPAYDPVHLEVQLGEEEIGEQESVFELDVDDGKFIGKWTLKTYKLPELPMIVEKPIKPVPMEKPGEGTNKHVFFVTNDPKSDWIRLPHVTPEQIVVGRQIRKFFTGYLTSRVNSWPKFPGIEMNLLRVQIARISAGTQVSPAGYYRFEEGEEAVEPADVVAGKGAKIELNRDFDPLTVDDLTDPTGIFWTHHTEHILQQGRTVWYNVNQTKPKQQLGEGLENAEDEFEEGPLAEEVVGEIGPALLTSCSQDLFMEAIPPWTVKTAIELAPHEGASYIRSNLWPGSYSFAFGKK</sequence>
<keyword evidence="4" id="KW-0206">Cytoskeleton</keyword>
<organism evidence="7 8">
    <name type="scientific">Nesidiocoris tenuis</name>
    <dbReference type="NCBI Taxonomy" id="355587"/>
    <lineage>
        <taxon>Eukaryota</taxon>
        <taxon>Metazoa</taxon>
        <taxon>Ecdysozoa</taxon>
        <taxon>Arthropoda</taxon>
        <taxon>Hexapoda</taxon>
        <taxon>Insecta</taxon>
        <taxon>Pterygota</taxon>
        <taxon>Neoptera</taxon>
        <taxon>Paraneoptera</taxon>
        <taxon>Hemiptera</taxon>
        <taxon>Heteroptera</taxon>
        <taxon>Panheteroptera</taxon>
        <taxon>Cimicomorpha</taxon>
        <taxon>Miridae</taxon>
        <taxon>Dicyphina</taxon>
        <taxon>Nesidiocoris</taxon>
    </lineage>
</organism>